<keyword evidence="2 4" id="KW-0238">DNA-binding</keyword>
<keyword evidence="8" id="KW-1185">Reference proteome</keyword>
<evidence type="ECO:0000259" key="6">
    <source>
        <dbReference type="PROSITE" id="PS50977"/>
    </source>
</evidence>
<dbReference type="GO" id="GO:0000976">
    <property type="term" value="F:transcription cis-regulatory region binding"/>
    <property type="evidence" value="ECO:0007669"/>
    <property type="project" value="TreeGrafter"/>
</dbReference>
<feature type="region of interest" description="Disordered" evidence="5">
    <location>
        <begin position="1"/>
        <end position="20"/>
    </location>
</feature>
<dbReference type="PROSITE" id="PS50977">
    <property type="entry name" value="HTH_TETR_2"/>
    <property type="match status" value="1"/>
</dbReference>
<dbReference type="GO" id="GO:0003700">
    <property type="term" value="F:DNA-binding transcription factor activity"/>
    <property type="evidence" value="ECO:0007669"/>
    <property type="project" value="TreeGrafter"/>
</dbReference>
<dbReference type="SUPFAM" id="SSF48498">
    <property type="entry name" value="Tetracyclin repressor-like, C-terminal domain"/>
    <property type="match status" value="1"/>
</dbReference>
<dbReference type="KEGG" id="lvi:G7068_00455"/>
<dbReference type="Proteomes" id="UP000502677">
    <property type="component" value="Chromosome"/>
</dbReference>
<dbReference type="PANTHER" id="PTHR30055:SF151">
    <property type="entry name" value="TRANSCRIPTIONAL REGULATORY PROTEIN"/>
    <property type="match status" value="1"/>
</dbReference>
<evidence type="ECO:0000313" key="7">
    <source>
        <dbReference type="EMBL" id="QIK61850.1"/>
    </source>
</evidence>
<dbReference type="InterPro" id="IPR050109">
    <property type="entry name" value="HTH-type_TetR-like_transc_reg"/>
</dbReference>
<evidence type="ECO:0000256" key="2">
    <source>
        <dbReference type="ARBA" id="ARBA00023125"/>
    </source>
</evidence>
<dbReference type="AlphaFoldDB" id="A0A6G7XB71"/>
<gene>
    <name evidence="7" type="ORF">G7068_00455</name>
</gene>
<dbReference type="InterPro" id="IPR009057">
    <property type="entry name" value="Homeodomain-like_sf"/>
</dbReference>
<dbReference type="SUPFAM" id="SSF46689">
    <property type="entry name" value="Homeodomain-like"/>
    <property type="match status" value="1"/>
</dbReference>
<organism evidence="7 8">
    <name type="scientific">Leucobacter viscericola</name>
    <dbReference type="NCBI Taxonomy" id="2714935"/>
    <lineage>
        <taxon>Bacteria</taxon>
        <taxon>Bacillati</taxon>
        <taxon>Actinomycetota</taxon>
        <taxon>Actinomycetes</taxon>
        <taxon>Micrococcales</taxon>
        <taxon>Microbacteriaceae</taxon>
        <taxon>Leucobacter</taxon>
    </lineage>
</organism>
<dbReference type="InterPro" id="IPR036271">
    <property type="entry name" value="Tet_transcr_reg_TetR-rel_C_sf"/>
</dbReference>
<feature type="domain" description="HTH tetR-type" evidence="6">
    <location>
        <begin position="21"/>
        <end position="81"/>
    </location>
</feature>
<keyword evidence="1" id="KW-0805">Transcription regulation</keyword>
<dbReference type="GO" id="GO:0045892">
    <property type="term" value="P:negative regulation of DNA-templated transcription"/>
    <property type="evidence" value="ECO:0007669"/>
    <property type="project" value="InterPro"/>
</dbReference>
<reference evidence="7 8" key="1">
    <citation type="submission" date="2020-03" db="EMBL/GenBank/DDBJ databases">
        <title>Leucobacter sp. nov., isolated from beetles.</title>
        <authorList>
            <person name="Hyun D.-W."/>
            <person name="Bae J.-W."/>
        </authorList>
    </citation>
    <scope>NUCLEOTIDE SEQUENCE [LARGE SCALE GENOMIC DNA]</scope>
    <source>
        <strain evidence="7 8">HDW9C</strain>
    </source>
</reference>
<evidence type="ECO:0000313" key="8">
    <source>
        <dbReference type="Proteomes" id="UP000502677"/>
    </source>
</evidence>
<dbReference type="InterPro" id="IPR004111">
    <property type="entry name" value="Repressor_TetR_C"/>
</dbReference>
<keyword evidence="3" id="KW-0804">Transcription</keyword>
<dbReference type="RefSeq" id="WP_166287343.1">
    <property type="nucleotide sequence ID" value="NZ_CP049863.1"/>
</dbReference>
<accession>A0A6G7XB71</accession>
<dbReference type="EMBL" id="CP049863">
    <property type="protein sequence ID" value="QIK61850.1"/>
    <property type="molecule type" value="Genomic_DNA"/>
</dbReference>
<dbReference type="Gene3D" id="1.10.357.10">
    <property type="entry name" value="Tetracycline Repressor, domain 2"/>
    <property type="match status" value="1"/>
</dbReference>
<feature type="DNA-binding region" description="H-T-H motif" evidence="4">
    <location>
        <begin position="44"/>
        <end position="63"/>
    </location>
</feature>
<name>A0A6G7XB71_9MICO</name>
<evidence type="ECO:0000256" key="1">
    <source>
        <dbReference type="ARBA" id="ARBA00023015"/>
    </source>
</evidence>
<dbReference type="Pfam" id="PF00440">
    <property type="entry name" value="TetR_N"/>
    <property type="match status" value="1"/>
</dbReference>
<evidence type="ECO:0000256" key="5">
    <source>
        <dbReference type="SAM" id="MobiDB-lite"/>
    </source>
</evidence>
<evidence type="ECO:0000256" key="4">
    <source>
        <dbReference type="PROSITE-ProRule" id="PRU00335"/>
    </source>
</evidence>
<proteinExistence type="predicted"/>
<protein>
    <submittedName>
        <fullName evidence="7">TetR family transcriptional regulator</fullName>
    </submittedName>
</protein>
<dbReference type="InterPro" id="IPR001647">
    <property type="entry name" value="HTH_TetR"/>
</dbReference>
<dbReference type="PANTHER" id="PTHR30055">
    <property type="entry name" value="HTH-TYPE TRANSCRIPTIONAL REGULATOR RUTR"/>
    <property type="match status" value="1"/>
</dbReference>
<evidence type="ECO:0000256" key="3">
    <source>
        <dbReference type="ARBA" id="ARBA00023163"/>
    </source>
</evidence>
<dbReference type="Pfam" id="PF02909">
    <property type="entry name" value="TetR_C_1"/>
    <property type="match status" value="1"/>
</dbReference>
<sequence>MSAPRSLELQPRKPGRPRRPPLNEALIAQAALDIIDEFGWSACTMAALARRLGVRAPSLYHYVSGQQEIVDLVRELVVSEIHDPAIVNLPWPEAMHRFGVAYYRAFTNHPNVIQVLSTTPVRDAATLQMYETFLQTLHRDGWEGARAFEALLGIEHLALGFAFEWNAEDLMLDSAIAAGLGAPLLAEITRDRTDQTNIAEASYLSLLRRYIEMFRLELTADR</sequence>